<accession>A0A432VYU7</accession>
<dbReference type="SMART" id="SM00091">
    <property type="entry name" value="PAS"/>
    <property type="match status" value="2"/>
</dbReference>
<dbReference type="AlphaFoldDB" id="A0A432VYU7"/>
<dbReference type="SUPFAM" id="SSF55073">
    <property type="entry name" value="Nucleotide cyclase"/>
    <property type="match status" value="1"/>
</dbReference>
<dbReference type="InterPro" id="IPR000160">
    <property type="entry name" value="GGDEF_dom"/>
</dbReference>
<comment type="caution">
    <text evidence="5">The sequence shown here is derived from an EMBL/GenBank/DDBJ whole genome shotgun (WGS) entry which is preliminary data.</text>
</comment>
<dbReference type="PANTHER" id="PTHR44757:SF2">
    <property type="entry name" value="BIOFILM ARCHITECTURE MAINTENANCE PROTEIN MBAA"/>
    <property type="match status" value="1"/>
</dbReference>
<dbReference type="InterPro" id="IPR035965">
    <property type="entry name" value="PAS-like_dom_sf"/>
</dbReference>
<dbReference type="SUPFAM" id="SSF141868">
    <property type="entry name" value="EAL domain-like"/>
    <property type="match status" value="1"/>
</dbReference>
<evidence type="ECO:0000259" key="1">
    <source>
        <dbReference type="PROSITE" id="PS50112"/>
    </source>
</evidence>
<evidence type="ECO:0000313" key="6">
    <source>
        <dbReference type="Proteomes" id="UP000288212"/>
    </source>
</evidence>
<proteinExistence type="predicted"/>
<dbReference type="CDD" id="cd00130">
    <property type="entry name" value="PAS"/>
    <property type="match status" value="1"/>
</dbReference>
<gene>
    <name evidence="5" type="ORF">CWE06_03085</name>
</gene>
<dbReference type="InterPro" id="IPR013656">
    <property type="entry name" value="PAS_4"/>
</dbReference>
<dbReference type="InterPro" id="IPR043128">
    <property type="entry name" value="Rev_trsase/Diguanyl_cyclase"/>
</dbReference>
<evidence type="ECO:0000259" key="4">
    <source>
        <dbReference type="PROSITE" id="PS50887"/>
    </source>
</evidence>
<dbReference type="InterPro" id="IPR052155">
    <property type="entry name" value="Biofilm_reg_signaling"/>
</dbReference>
<dbReference type="InterPro" id="IPR029787">
    <property type="entry name" value="Nucleotide_cyclase"/>
</dbReference>
<dbReference type="PROSITE" id="PS50887">
    <property type="entry name" value="GGDEF"/>
    <property type="match status" value="1"/>
</dbReference>
<dbReference type="SUPFAM" id="SSF55785">
    <property type="entry name" value="PYP-like sensor domain (PAS domain)"/>
    <property type="match status" value="2"/>
</dbReference>
<dbReference type="PANTHER" id="PTHR44757">
    <property type="entry name" value="DIGUANYLATE CYCLASE DGCP"/>
    <property type="match status" value="1"/>
</dbReference>
<dbReference type="SMART" id="SM00052">
    <property type="entry name" value="EAL"/>
    <property type="match status" value="1"/>
</dbReference>
<dbReference type="PROSITE" id="PS50883">
    <property type="entry name" value="EAL"/>
    <property type="match status" value="1"/>
</dbReference>
<organism evidence="5 6">
    <name type="scientific">Aliidiomarina haloalkalitolerans</name>
    <dbReference type="NCBI Taxonomy" id="859059"/>
    <lineage>
        <taxon>Bacteria</taxon>
        <taxon>Pseudomonadati</taxon>
        <taxon>Pseudomonadota</taxon>
        <taxon>Gammaproteobacteria</taxon>
        <taxon>Alteromonadales</taxon>
        <taxon>Idiomarinaceae</taxon>
        <taxon>Aliidiomarina</taxon>
    </lineage>
</organism>
<reference evidence="5 6" key="1">
    <citation type="journal article" date="2011" name="Front. Microbiol.">
        <title>Genomic signatures of strain selection and enhancement in Bacillus atrophaeus var. globigii, a historical biowarfare simulant.</title>
        <authorList>
            <person name="Gibbons H.S."/>
            <person name="Broomall S.M."/>
            <person name="McNew L.A."/>
            <person name="Daligault H."/>
            <person name="Chapman C."/>
            <person name="Bruce D."/>
            <person name="Karavis M."/>
            <person name="Krepps M."/>
            <person name="McGregor P.A."/>
            <person name="Hong C."/>
            <person name="Park K.H."/>
            <person name="Akmal A."/>
            <person name="Feldman A."/>
            <person name="Lin J.S."/>
            <person name="Chang W.E."/>
            <person name="Higgs B.W."/>
            <person name="Demirev P."/>
            <person name="Lindquist J."/>
            <person name="Liem A."/>
            <person name="Fochler E."/>
            <person name="Read T.D."/>
            <person name="Tapia R."/>
            <person name="Johnson S."/>
            <person name="Bishop-Lilly K.A."/>
            <person name="Detter C."/>
            <person name="Han C."/>
            <person name="Sozhamannan S."/>
            <person name="Rosenzweig C.N."/>
            <person name="Skowronski E.W."/>
        </authorList>
    </citation>
    <scope>NUCLEOTIDE SEQUENCE [LARGE SCALE GENOMIC DNA]</scope>
    <source>
        <strain evidence="5 6">AK5</strain>
    </source>
</reference>
<dbReference type="InterPro" id="IPR000014">
    <property type="entry name" value="PAS"/>
</dbReference>
<feature type="domain" description="GGDEF" evidence="4">
    <location>
        <begin position="322"/>
        <end position="455"/>
    </location>
</feature>
<dbReference type="EMBL" id="PIPI01000001">
    <property type="protein sequence ID" value="RUO21844.1"/>
    <property type="molecule type" value="Genomic_DNA"/>
</dbReference>
<evidence type="ECO:0008006" key="7">
    <source>
        <dbReference type="Google" id="ProtNLM"/>
    </source>
</evidence>
<dbReference type="CDD" id="cd01949">
    <property type="entry name" value="GGDEF"/>
    <property type="match status" value="1"/>
</dbReference>
<dbReference type="Gene3D" id="3.30.450.20">
    <property type="entry name" value="PAS domain"/>
    <property type="match status" value="2"/>
</dbReference>
<dbReference type="Pfam" id="PF00563">
    <property type="entry name" value="EAL"/>
    <property type="match status" value="1"/>
</dbReference>
<feature type="domain" description="PAS" evidence="1">
    <location>
        <begin position="6"/>
        <end position="79"/>
    </location>
</feature>
<dbReference type="SMART" id="SM00267">
    <property type="entry name" value="GGDEF"/>
    <property type="match status" value="1"/>
</dbReference>
<sequence>MGNNQSPMNFELIFNKSQSPALLLDHSLTIVWCNEAYEEVVGFARETLVGLGVFEAFPVANETQRLPLLHSLQRTLDTKQPDLITQLHYDLPDRSAVASIYWQVLNTPILNAQGEVEYILNQPTNVTDLVNLQASAGDGFSHSLGMNLPILESSKTALQILAKERSRVNELFHQAPGFICILQGPQHTFELANQAYLNLIGREHIIGKTVAEVMPEIVSQGFVELLDQVFSTGEAYLGKAVPIQLQRGEEQEAEFVYIDFVYQPMFDSQNQVTGIFVQGYDVTESHLLTQQIRYEALHDPLTGLFNRREMNNYSEFLEATEGTHAVLYLDLDHFKIVNDRCGHKAGDELLSQLAQCMDAISHNGRLARVGGDEFVVLLQACLPITAVKVAEEFLQVIHQYTFVWEGNKYSVGASIGVAFFGGDTGYSYSQALAAADSACFLAKDKGRGRIQIADPTDSDVSQQSHDMDWVNRLKNAMRDDRIVLFGQQIVALDAPDQMLHKEVLSRLVNEGGEIVAPGAFIIAAERYGLIERLDRHILRKVFARLNDPTSAKCRLFVNVSGITLSNPSFVDYIDELLAAYPNVDTSQLCLEVTETAAVTNIQRTAAMMNKIRERGIEFALDDFGSGVATFSYLDKLPIRFVKIDGEFIQNVKDNPVSQAIVSSIQHIAQVMGLTTIAERIEEPELLEHLHSLGISLGQGYDIHRPEPL</sequence>
<evidence type="ECO:0000259" key="3">
    <source>
        <dbReference type="PROSITE" id="PS50883"/>
    </source>
</evidence>
<dbReference type="RefSeq" id="WP_126791047.1">
    <property type="nucleotide sequence ID" value="NZ_PIPI01000001.1"/>
</dbReference>
<protein>
    <recommendedName>
        <fullName evidence="7">GGDEF domain-containing protein</fullName>
    </recommendedName>
</protein>
<dbReference type="OrthoDB" id="9816034at2"/>
<dbReference type="PROSITE" id="PS50113">
    <property type="entry name" value="PAC"/>
    <property type="match status" value="1"/>
</dbReference>
<dbReference type="InterPro" id="IPR001633">
    <property type="entry name" value="EAL_dom"/>
</dbReference>
<feature type="domain" description="EAL" evidence="3">
    <location>
        <begin position="466"/>
        <end position="708"/>
    </location>
</feature>
<dbReference type="Proteomes" id="UP000288212">
    <property type="component" value="Unassembled WGS sequence"/>
</dbReference>
<dbReference type="InterPro" id="IPR035919">
    <property type="entry name" value="EAL_sf"/>
</dbReference>
<dbReference type="CDD" id="cd01948">
    <property type="entry name" value="EAL"/>
    <property type="match status" value="1"/>
</dbReference>
<dbReference type="Pfam" id="PF00990">
    <property type="entry name" value="GGDEF"/>
    <property type="match status" value="1"/>
</dbReference>
<dbReference type="Gene3D" id="3.30.70.270">
    <property type="match status" value="1"/>
</dbReference>
<keyword evidence="6" id="KW-1185">Reference proteome</keyword>
<dbReference type="NCBIfam" id="TIGR00254">
    <property type="entry name" value="GGDEF"/>
    <property type="match status" value="1"/>
</dbReference>
<dbReference type="Gene3D" id="3.20.20.450">
    <property type="entry name" value="EAL domain"/>
    <property type="match status" value="1"/>
</dbReference>
<evidence type="ECO:0000259" key="2">
    <source>
        <dbReference type="PROSITE" id="PS50113"/>
    </source>
</evidence>
<dbReference type="InterPro" id="IPR000700">
    <property type="entry name" value="PAS-assoc_C"/>
</dbReference>
<dbReference type="Pfam" id="PF08448">
    <property type="entry name" value="PAS_4"/>
    <property type="match status" value="2"/>
</dbReference>
<feature type="domain" description="PAC" evidence="2">
    <location>
        <begin position="239"/>
        <end position="294"/>
    </location>
</feature>
<dbReference type="NCBIfam" id="TIGR00229">
    <property type="entry name" value="sensory_box"/>
    <property type="match status" value="1"/>
</dbReference>
<dbReference type="PROSITE" id="PS50112">
    <property type="entry name" value="PAS"/>
    <property type="match status" value="1"/>
</dbReference>
<name>A0A432VYU7_9GAMM</name>
<evidence type="ECO:0000313" key="5">
    <source>
        <dbReference type="EMBL" id="RUO21844.1"/>
    </source>
</evidence>